<dbReference type="InParanoid" id="A0A330L9J9"/>
<dbReference type="GO" id="GO:0003676">
    <property type="term" value="F:nucleic acid binding"/>
    <property type="evidence" value="ECO:0007669"/>
    <property type="project" value="InterPro"/>
</dbReference>
<accession>A0A330L9J9</accession>
<gene>
    <name evidence="2" type="ORF">NITLEN_60192</name>
</gene>
<dbReference type="AlphaFoldDB" id="A0A330L9J9"/>
<feature type="domain" description="TnsA endonuclease N-terminal" evidence="1">
    <location>
        <begin position="79"/>
        <end position="159"/>
    </location>
</feature>
<protein>
    <recommendedName>
        <fullName evidence="1">TnsA endonuclease N-terminal domain-containing protein</fullName>
    </recommendedName>
</protein>
<reference evidence="3" key="1">
    <citation type="submission" date="2018-04" db="EMBL/GenBank/DDBJ databases">
        <authorList>
            <person name="Lucker S."/>
            <person name="Sakoula D."/>
        </authorList>
    </citation>
    <scope>NUCLEOTIDE SEQUENCE [LARGE SCALE GENOMIC DNA]</scope>
</reference>
<dbReference type="Proteomes" id="UP000248168">
    <property type="component" value="Unassembled WGS sequence"/>
</dbReference>
<sequence length="254" mass="29383">MSKGLFPEETRITLEIGKVMRKTICERIAVETDDIKPVWKQPRGSYGNNFWQMYSRKLGRDVHFYSSLERDHGIIVEADPNVVRFCEQPLRIRIKLDGRDRETVIDMLVHFTDGRTQFREVKYASAVESAEHDSRLTRQLTAQQEWAFVTANDYKIVTDHEIRQKPQFLRNWKQILSHLAPYASYDLAKIESDILAAFDERDSWPLGYLANNVSLRDQQAVKAAIFRLIHGGLCTAPLDLFPLTNSLIISRGTK</sequence>
<dbReference type="InterPro" id="IPR014833">
    <property type="entry name" value="TnsA_N"/>
</dbReference>
<evidence type="ECO:0000313" key="2">
    <source>
        <dbReference type="EMBL" id="SPP66389.1"/>
    </source>
</evidence>
<evidence type="ECO:0000313" key="3">
    <source>
        <dbReference type="Proteomes" id="UP000248168"/>
    </source>
</evidence>
<dbReference type="Gene3D" id="3.40.1350.10">
    <property type="match status" value="1"/>
</dbReference>
<dbReference type="EMBL" id="OUNR01000019">
    <property type="protein sequence ID" value="SPP66389.1"/>
    <property type="molecule type" value="Genomic_DNA"/>
</dbReference>
<evidence type="ECO:0000259" key="1">
    <source>
        <dbReference type="Pfam" id="PF08722"/>
    </source>
</evidence>
<dbReference type="InterPro" id="IPR011856">
    <property type="entry name" value="tRNA_endonuc-like_dom_sf"/>
</dbReference>
<proteinExistence type="predicted"/>
<name>A0A330L9J9_9BACT</name>
<organism evidence="2 3">
    <name type="scientific">Nitrospira lenta</name>
    <dbReference type="NCBI Taxonomy" id="1436998"/>
    <lineage>
        <taxon>Bacteria</taxon>
        <taxon>Pseudomonadati</taxon>
        <taxon>Nitrospirota</taxon>
        <taxon>Nitrospiria</taxon>
        <taxon>Nitrospirales</taxon>
        <taxon>Nitrospiraceae</taxon>
        <taxon>Nitrospira</taxon>
    </lineage>
</organism>
<keyword evidence="3" id="KW-1185">Reference proteome</keyword>
<dbReference type="Pfam" id="PF08722">
    <property type="entry name" value="Tn7_TnsA-like_N"/>
    <property type="match status" value="1"/>
</dbReference>